<evidence type="ECO:0000313" key="1">
    <source>
        <dbReference type="EMBL" id="KRO79972.1"/>
    </source>
</evidence>
<sequence>MKSSLSIYAGPTARAQLLEQGVTAAQFKVLVGASGGPKWFVLYGLDRYLFGDFLQRRTEPLLTWLICGRKAYK</sequence>
<name>A0A0R2SYG4_9GAMM</name>
<dbReference type="Proteomes" id="UP000051242">
    <property type="component" value="Unassembled WGS sequence"/>
</dbReference>
<accession>A0A0R2SYG4</accession>
<proteinExistence type="predicted"/>
<reference evidence="1 2" key="1">
    <citation type="submission" date="2015-10" db="EMBL/GenBank/DDBJ databases">
        <title>Metagenome-Assembled Genomes uncover a global brackish microbiome.</title>
        <authorList>
            <person name="Hugerth L.W."/>
            <person name="Larsson J."/>
            <person name="Alneberg J."/>
            <person name="Lindh M.V."/>
            <person name="Legrand C."/>
            <person name="Pinhassi J."/>
            <person name="Andersson A.F."/>
        </authorList>
    </citation>
    <scope>NUCLEOTIDE SEQUENCE [LARGE SCALE GENOMIC DNA]</scope>
    <source>
        <strain evidence="1">BACL22 MAG-120619-bin3</strain>
    </source>
</reference>
<organism evidence="1 2">
    <name type="scientific">OM182 bacterium BACL3 MAG-120619-bin3</name>
    <dbReference type="NCBI Taxonomy" id="1655593"/>
    <lineage>
        <taxon>Bacteria</taxon>
        <taxon>Pseudomonadati</taxon>
        <taxon>Pseudomonadota</taxon>
        <taxon>Gammaproteobacteria</taxon>
        <taxon>OMG group</taxon>
        <taxon>OM182 clade</taxon>
    </lineage>
</organism>
<dbReference type="EMBL" id="LICD01000128">
    <property type="protein sequence ID" value="KRO79972.1"/>
    <property type="molecule type" value="Genomic_DNA"/>
</dbReference>
<dbReference type="AlphaFoldDB" id="A0A0R2SYG4"/>
<evidence type="ECO:0000313" key="2">
    <source>
        <dbReference type="Proteomes" id="UP000051242"/>
    </source>
</evidence>
<protein>
    <submittedName>
        <fullName evidence="1">Uncharacterized protein</fullName>
    </submittedName>
</protein>
<comment type="caution">
    <text evidence="1">The sequence shown here is derived from an EMBL/GenBank/DDBJ whole genome shotgun (WGS) entry which is preliminary data.</text>
</comment>
<gene>
    <name evidence="1" type="ORF">ABR85_02525</name>
</gene>